<dbReference type="STRING" id="856736.SAMN04488058_10619"/>
<proteinExistence type="inferred from homology"/>
<dbReference type="InterPro" id="IPR013749">
    <property type="entry name" value="PM/HMP-P_kinase-1"/>
</dbReference>
<comment type="cofactor">
    <cofactor evidence="6">
        <name>Mg(2+)</name>
        <dbReference type="ChEBI" id="CHEBI:18420"/>
    </cofactor>
</comment>
<dbReference type="PANTHER" id="PTHR10534">
    <property type="entry name" value="PYRIDOXAL KINASE"/>
    <property type="match status" value="1"/>
</dbReference>
<name>A0A1H6XQZ5_9DEIO</name>
<dbReference type="Proteomes" id="UP000199223">
    <property type="component" value="Unassembled WGS sequence"/>
</dbReference>
<dbReference type="HAMAP" id="MF_01639">
    <property type="entry name" value="PdxY"/>
    <property type="match status" value="1"/>
</dbReference>
<comment type="pathway">
    <text evidence="6">Cofactor metabolism; pyridoxal 5'-phosphate salvage; pyridoxal 5'-phosphate from pyridoxal: step 1/1.</text>
</comment>
<evidence type="ECO:0000313" key="9">
    <source>
        <dbReference type="Proteomes" id="UP000199223"/>
    </source>
</evidence>
<keyword evidence="2 6" id="KW-0547">Nucleotide-binding</keyword>
<dbReference type="SUPFAM" id="SSF53613">
    <property type="entry name" value="Ribokinase-like"/>
    <property type="match status" value="1"/>
</dbReference>
<keyword evidence="3 6" id="KW-0418">Kinase</keyword>
<dbReference type="GO" id="GO:0009443">
    <property type="term" value="P:pyridoxal 5'-phosphate salvage"/>
    <property type="evidence" value="ECO:0007669"/>
    <property type="project" value="UniProtKB-UniRule"/>
</dbReference>
<accession>A0A1H6XQZ5</accession>
<evidence type="ECO:0000256" key="1">
    <source>
        <dbReference type="ARBA" id="ARBA00022679"/>
    </source>
</evidence>
<feature type="binding site" evidence="6">
    <location>
        <position position="185"/>
    </location>
    <ligand>
        <name>ATP</name>
        <dbReference type="ChEBI" id="CHEBI:30616"/>
    </ligand>
</feature>
<dbReference type="EMBL" id="FNZA01000006">
    <property type="protein sequence ID" value="SEJ31483.1"/>
    <property type="molecule type" value="Genomic_DNA"/>
</dbReference>
<dbReference type="OrthoDB" id="9800808at2"/>
<dbReference type="AlphaFoldDB" id="A0A1H6XQZ5"/>
<feature type="domain" description="Pyridoxamine kinase/Phosphomethylpyrimidine kinase" evidence="7">
    <location>
        <begin position="127"/>
        <end position="299"/>
    </location>
</feature>
<keyword evidence="1 6" id="KW-0808">Transferase</keyword>
<dbReference type="EC" id="2.7.1.35" evidence="6"/>
<dbReference type="NCBIfam" id="NF004398">
    <property type="entry name" value="PRK05756.1"/>
    <property type="match status" value="1"/>
</dbReference>
<feature type="binding site" evidence="6">
    <location>
        <position position="148"/>
    </location>
    <ligand>
        <name>ATP</name>
        <dbReference type="ChEBI" id="CHEBI:30616"/>
    </ligand>
</feature>
<evidence type="ECO:0000256" key="5">
    <source>
        <dbReference type="ARBA" id="ARBA00022842"/>
    </source>
</evidence>
<reference evidence="9" key="1">
    <citation type="submission" date="2016-10" db="EMBL/GenBank/DDBJ databases">
        <authorList>
            <person name="Varghese N."/>
            <person name="Submissions S."/>
        </authorList>
    </citation>
    <scope>NUCLEOTIDE SEQUENCE [LARGE SCALE GENOMIC DNA]</scope>
    <source>
        <strain evidence="9">CGMCC 1.10218</strain>
    </source>
</reference>
<keyword evidence="9" id="KW-1185">Reference proteome</keyword>
<dbReference type="NCBIfam" id="TIGR00687">
    <property type="entry name" value="pyridox_kin"/>
    <property type="match status" value="1"/>
</dbReference>
<evidence type="ECO:0000256" key="6">
    <source>
        <dbReference type="HAMAP-Rule" id="MF_01639"/>
    </source>
</evidence>
<gene>
    <name evidence="6" type="primary">pdxY</name>
    <name evidence="8" type="ORF">SAMN04488058_10619</name>
</gene>
<comment type="similarity">
    <text evidence="6">Belongs to the pyridoxine kinase family. PdxY subfamily.</text>
</comment>
<dbReference type="Pfam" id="PF08543">
    <property type="entry name" value="Phos_pyr_kin"/>
    <property type="match status" value="1"/>
</dbReference>
<comment type="function">
    <text evidence="6">Pyridoxal kinase involved in the salvage pathway of pyridoxal 5'-phosphate (PLP). Catalyzes the phosphorylation of pyridoxal to PLP.</text>
</comment>
<evidence type="ECO:0000256" key="2">
    <source>
        <dbReference type="ARBA" id="ARBA00022741"/>
    </source>
</evidence>
<evidence type="ECO:0000256" key="4">
    <source>
        <dbReference type="ARBA" id="ARBA00022840"/>
    </source>
</evidence>
<dbReference type="InterPro" id="IPR004625">
    <property type="entry name" value="PyrdxlKinase"/>
</dbReference>
<keyword evidence="4 6" id="KW-0067">ATP-binding</keyword>
<feature type="binding site" evidence="6">
    <location>
        <position position="46"/>
    </location>
    <ligand>
        <name>substrate</name>
    </ligand>
</feature>
<comment type="caution">
    <text evidence="6">Lacks conserved residue(s) required for the propagation of feature annotation.</text>
</comment>
<comment type="catalytic activity">
    <reaction evidence="6">
        <text>pyridoxal + ATP = pyridoxal 5'-phosphate + ADP + H(+)</text>
        <dbReference type="Rhea" id="RHEA:10224"/>
        <dbReference type="ChEBI" id="CHEBI:15378"/>
        <dbReference type="ChEBI" id="CHEBI:17310"/>
        <dbReference type="ChEBI" id="CHEBI:30616"/>
        <dbReference type="ChEBI" id="CHEBI:456216"/>
        <dbReference type="ChEBI" id="CHEBI:597326"/>
        <dbReference type="EC" id="2.7.1.35"/>
    </reaction>
</comment>
<dbReference type="InterPro" id="IPR023685">
    <property type="entry name" value="Pyridoxal_kinase_PdxY"/>
</dbReference>
<dbReference type="PANTHER" id="PTHR10534:SF2">
    <property type="entry name" value="PYRIDOXAL KINASE"/>
    <property type="match status" value="1"/>
</dbReference>
<dbReference type="Gene3D" id="3.40.1190.20">
    <property type="match status" value="1"/>
</dbReference>
<evidence type="ECO:0000259" key="7">
    <source>
        <dbReference type="Pfam" id="PF08543"/>
    </source>
</evidence>
<dbReference type="InterPro" id="IPR029056">
    <property type="entry name" value="Ribokinase-like"/>
</dbReference>
<dbReference type="UniPathway" id="UPA01068">
    <property type="reaction ID" value="UER00298"/>
</dbReference>
<evidence type="ECO:0000256" key="3">
    <source>
        <dbReference type="ARBA" id="ARBA00022777"/>
    </source>
</evidence>
<dbReference type="GO" id="GO:0008478">
    <property type="term" value="F:pyridoxal kinase activity"/>
    <property type="evidence" value="ECO:0007669"/>
    <property type="project" value="UniProtKB-UniRule"/>
</dbReference>
<dbReference type="GO" id="GO:0005829">
    <property type="term" value="C:cytosol"/>
    <property type="evidence" value="ECO:0007669"/>
    <property type="project" value="TreeGrafter"/>
</dbReference>
<protein>
    <recommendedName>
        <fullName evidence="6">Pyridoxal kinase PdxY</fullName>
        <shortName evidence="6">PL kinase</shortName>
        <ecNumber evidence="6">2.7.1.35</ecNumber>
    </recommendedName>
</protein>
<comment type="subunit">
    <text evidence="6">Homodimer.</text>
</comment>
<sequence>MCGATCCAGRPILGDMTFRPPAAPSQTPAVQPPPAQPPRNILSIQSWVSYGHVGNAAALFALQRLGFETWGVHTVQFSNHTGYGAWTGTVFPSELIAELLDGIEARGALPSCDGVLSGYMGSEGTVAAVVEAVARVRQANPAALYCCDPVMGDVGRGIFVRPELPDLIATQALAAADIVTPNQFELELLTELKVDTLEHALAAAHTLRERLYPGGPRIVLLTSLVRSDAPEGVIETLAVTGEGSWLCRTPLLPLDPPRNGTGDAIAALFYGQFLKTGNPARALSLSMSALYGVLDLTHQLGTREIQLVAAQDQLVEPVHLFPAEQVEG</sequence>
<dbReference type="GO" id="GO:0000287">
    <property type="term" value="F:magnesium ion binding"/>
    <property type="evidence" value="ECO:0007669"/>
    <property type="project" value="UniProtKB-UniRule"/>
</dbReference>
<dbReference type="CDD" id="cd01173">
    <property type="entry name" value="pyridoxal_pyridoxamine_kinase"/>
    <property type="match status" value="1"/>
</dbReference>
<dbReference type="GO" id="GO:0005524">
    <property type="term" value="F:ATP binding"/>
    <property type="evidence" value="ECO:0007669"/>
    <property type="project" value="UniProtKB-UniRule"/>
</dbReference>
<organism evidence="8 9">
    <name type="scientific">Deinococcus reticulitermitis</name>
    <dbReference type="NCBI Taxonomy" id="856736"/>
    <lineage>
        <taxon>Bacteria</taxon>
        <taxon>Thermotogati</taxon>
        <taxon>Deinococcota</taxon>
        <taxon>Deinococci</taxon>
        <taxon>Deinococcales</taxon>
        <taxon>Deinococcaceae</taxon>
        <taxon>Deinococcus</taxon>
    </lineage>
</organism>
<keyword evidence="5 6" id="KW-0460">Magnesium</keyword>
<evidence type="ECO:0000313" key="8">
    <source>
        <dbReference type="EMBL" id="SEJ31483.1"/>
    </source>
</evidence>
<feature type="binding site" evidence="6">
    <location>
        <position position="263"/>
    </location>
    <ligand>
        <name>substrate</name>
    </ligand>
</feature>